<feature type="region of interest" description="Disordered" evidence="2">
    <location>
        <begin position="63"/>
        <end position="105"/>
    </location>
</feature>
<name>A0A849A2A3_9ACTN</name>
<keyword evidence="6" id="KW-1185">Reference proteome</keyword>
<dbReference type="PANTHER" id="PTHR45625:SF3">
    <property type="entry name" value="PEPTIDYL-PROLYL CIS-TRANS ISOMERASE B-RELATED"/>
    <property type="match status" value="1"/>
</dbReference>
<accession>A0A849A2A3</accession>
<feature type="transmembrane region" description="Helical" evidence="3">
    <location>
        <begin position="32"/>
        <end position="52"/>
    </location>
</feature>
<dbReference type="Gene3D" id="2.40.100.10">
    <property type="entry name" value="Cyclophilin-like"/>
    <property type="match status" value="1"/>
</dbReference>
<dbReference type="PANTHER" id="PTHR45625">
    <property type="entry name" value="PEPTIDYL-PROLYL CIS-TRANS ISOMERASE-RELATED"/>
    <property type="match status" value="1"/>
</dbReference>
<dbReference type="InterPro" id="IPR029000">
    <property type="entry name" value="Cyclophilin-like_dom_sf"/>
</dbReference>
<reference evidence="5 6" key="1">
    <citation type="submission" date="2020-05" db="EMBL/GenBank/DDBJ databases">
        <title>Nakamurella sp. DB0629 isolated from air conditioner.</title>
        <authorList>
            <person name="Kim D.H."/>
            <person name="Kim D.-U."/>
        </authorList>
    </citation>
    <scope>NUCLEOTIDE SEQUENCE [LARGE SCALE GENOMIC DNA]</scope>
    <source>
        <strain evidence="5 6">DB0629</strain>
    </source>
</reference>
<feature type="compositionally biased region" description="Low complexity" evidence="2">
    <location>
        <begin position="63"/>
        <end position="80"/>
    </location>
</feature>
<dbReference type="AlphaFoldDB" id="A0A849A2A3"/>
<evidence type="ECO:0000313" key="6">
    <source>
        <dbReference type="Proteomes" id="UP000562984"/>
    </source>
</evidence>
<evidence type="ECO:0000259" key="4">
    <source>
        <dbReference type="PROSITE" id="PS50072"/>
    </source>
</evidence>
<dbReference type="Pfam" id="PF00160">
    <property type="entry name" value="Pro_isomerase"/>
    <property type="match status" value="1"/>
</dbReference>
<sequence>MPSNQQRREAARRKLQRQLQRREAERARRRRVALISGSVAVVVIAAGVVWLVTANRNDNTNNTADAAGSSAAQSSAAPDNPCNYTPGGKAAKDVKPPTNVSPERTGTVDVTITMNGQPVEASLDRASAPCSVNAFLSLASQNFYSDTSCHRLTAAPTLNALQCGDPTGTGTGTPGYSFQPTPPTGDNVKYPVGTVAMATDGSMEGSQFFIVYGAAELPPQYSIIGKVSDAGMKVIDGIAAKGVQNNAQDGKPVAEAKIDSVTVPEQAVVATTAWPSSSAPSEPPMPPAPAPSGAGEASGSAPAGTGAAPASNN</sequence>
<feature type="region of interest" description="Disordered" evidence="2">
    <location>
        <begin position="271"/>
        <end position="313"/>
    </location>
</feature>
<dbReference type="InterPro" id="IPR044666">
    <property type="entry name" value="Cyclophilin_A-like"/>
</dbReference>
<keyword evidence="3" id="KW-0812">Transmembrane</keyword>
<evidence type="ECO:0000256" key="2">
    <source>
        <dbReference type="SAM" id="MobiDB-lite"/>
    </source>
</evidence>
<feature type="region of interest" description="Disordered" evidence="2">
    <location>
        <begin position="1"/>
        <end position="28"/>
    </location>
</feature>
<feature type="compositionally biased region" description="Pro residues" evidence="2">
    <location>
        <begin position="281"/>
        <end position="290"/>
    </location>
</feature>
<dbReference type="PROSITE" id="PS50072">
    <property type="entry name" value="CSA_PPIASE_2"/>
    <property type="match status" value="1"/>
</dbReference>
<comment type="function">
    <text evidence="1">PPIases accelerate the folding of proteins. It catalyzes the cis-trans isomerization of proline imidic peptide bonds in oligopeptides.</text>
</comment>
<dbReference type="EMBL" id="JABEND010000001">
    <property type="protein sequence ID" value="NNG34739.1"/>
    <property type="molecule type" value="Genomic_DNA"/>
</dbReference>
<keyword evidence="5" id="KW-0413">Isomerase</keyword>
<protein>
    <submittedName>
        <fullName evidence="5">Peptidylprolyl isomerase</fullName>
    </submittedName>
</protein>
<dbReference type="RefSeq" id="WP_171198328.1">
    <property type="nucleotide sequence ID" value="NZ_JABEND010000001.1"/>
</dbReference>
<organism evidence="5 6">
    <name type="scientific">Nakamurella aerolata</name>
    <dbReference type="NCBI Taxonomy" id="1656892"/>
    <lineage>
        <taxon>Bacteria</taxon>
        <taxon>Bacillati</taxon>
        <taxon>Actinomycetota</taxon>
        <taxon>Actinomycetes</taxon>
        <taxon>Nakamurellales</taxon>
        <taxon>Nakamurellaceae</taxon>
        <taxon>Nakamurella</taxon>
    </lineage>
</organism>
<dbReference type="Proteomes" id="UP000562984">
    <property type="component" value="Unassembled WGS sequence"/>
</dbReference>
<proteinExistence type="predicted"/>
<evidence type="ECO:0000256" key="3">
    <source>
        <dbReference type="SAM" id="Phobius"/>
    </source>
</evidence>
<evidence type="ECO:0000313" key="5">
    <source>
        <dbReference type="EMBL" id="NNG34739.1"/>
    </source>
</evidence>
<gene>
    <name evidence="5" type="ORF">HKD39_03170</name>
</gene>
<evidence type="ECO:0000256" key="1">
    <source>
        <dbReference type="ARBA" id="ARBA00002388"/>
    </source>
</evidence>
<dbReference type="GO" id="GO:0003755">
    <property type="term" value="F:peptidyl-prolyl cis-trans isomerase activity"/>
    <property type="evidence" value="ECO:0007669"/>
    <property type="project" value="InterPro"/>
</dbReference>
<keyword evidence="3" id="KW-1133">Transmembrane helix</keyword>
<dbReference type="InterPro" id="IPR002130">
    <property type="entry name" value="Cyclophilin-type_PPIase_dom"/>
</dbReference>
<feature type="domain" description="PPIase cyclophilin-type" evidence="4">
    <location>
        <begin position="119"/>
        <end position="263"/>
    </location>
</feature>
<feature type="compositionally biased region" description="Low complexity" evidence="2">
    <location>
        <begin position="291"/>
        <end position="313"/>
    </location>
</feature>
<comment type="caution">
    <text evidence="5">The sequence shown here is derived from an EMBL/GenBank/DDBJ whole genome shotgun (WGS) entry which is preliminary data.</text>
</comment>
<dbReference type="SUPFAM" id="SSF50891">
    <property type="entry name" value="Cyclophilin-like"/>
    <property type="match status" value="1"/>
</dbReference>
<keyword evidence="3" id="KW-0472">Membrane</keyword>